<evidence type="ECO:0000313" key="3">
    <source>
        <dbReference type="EMBL" id="SFC72425.1"/>
    </source>
</evidence>
<evidence type="ECO:0000256" key="1">
    <source>
        <dbReference type="ARBA" id="ARBA00023125"/>
    </source>
</evidence>
<proteinExistence type="predicted"/>
<dbReference type="Proteomes" id="UP000199161">
    <property type="component" value="Unassembled WGS sequence"/>
</dbReference>
<feature type="domain" description="Cas12f1-like TNB" evidence="2">
    <location>
        <begin position="2"/>
        <end position="62"/>
    </location>
</feature>
<accession>A0A1I1LHI3</accession>
<dbReference type="InterPro" id="IPR010095">
    <property type="entry name" value="Cas12f1-like_TNB"/>
</dbReference>
<gene>
    <name evidence="3" type="ORF">SAMN05444422_11712</name>
</gene>
<evidence type="ECO:0000313" key="4">
    <source>
        <dbReference type="Proteomes" id="UP000199161"/>
    </source>
</evidence>
<protein>
    <submittedName>
        <fullName evidence="3">Putative transposase DNA-binding domain-containing protein</fullName>
    </submittedName>
</protein>
<evidence type="ECO:0000259" key="2">
    <source>
        <dbReference type="Pfam" id="PF07282"/>
    </source>
</evidence>
<reference evidence="4" key="1">
    <citation type="submission" date="2016-10" db="EMBL/GenBank/DDBJ databases">
        <authorList>
            <person name="Varghese N."/>
            <person name="Submissions S."/>
        </authorList>
    </citation>
    <scope>NUCLEOTIDE SEQUENCE [LARGE SCALE GENOMIC DNA]</scope>
    <source>
        <strain evidence="4">DSM 13078</strain>
    </source>
</reference>
<dbReference type="EMBL" id="FOKW01000017">
    <property type="protein sequence ID" value="SFC72425.1"/>
    <property type="molecule type" value="Genomic_DNA"/>
</dbReference>
<sequence length="105" mass="11693">MELVKYKVESTTLFVDTVNPAYTSQRCSHCGFTHEDNRDDKEFKCQSCGYEVNADYNAAKNIANRYCGYIHRGQKSRGGWAASQLALKSGTLNVNGDYTPAELLG</sequence>
<dbReference type="GO" id="GO:0003677">
    <property type="term" value="F:DNA binding"/>
    <property type="evidence" value="ECO:0007669"/>
    <property type="project" value="UniProtKB-KW"/>
</dbReference>
<keyword evidence="1 3" id="KW-0238">DNA-binding</keyword>
<keyword evidence="4" id="KW-1185">Reference proteome</keyword>
<name>A0A1I1LHI3_NATHA</name>
<dbReference type="AlphaFoldDB" id="A0A1I1LHI3"/>
<organism evidence="3 4">
    <name type="scientific">Natronobacterium haloterrestre</name>
    <name type="common">Halobiforma haloterrestris</name>
    <dbReference type="NCBI Taxonomy" id="148448"/>
    <lineage>
        <taxon>Archaea</taxon>
        <taxon>Methanobacteriati</taxon>
        <taxon>Methanobacteriota</taxon>
        <taxon>Stenosarchaea group</taxon>
        <taxon>Halobacteria</taxon>
        <taxon>Halobacteriales</taxon>
        <taxon>Natrialbaceae</taxon>
        <taxon>Natronobacterium</taxon>
    </lineage>
</organism>
<dbReference type="Pfam" id="PF07282">
    <property type="entry name" value="Cas12f1-like_TNB"/>
    <property type="match status" value="1"/>
</dbReference>